<evidence type="ECO:0000313" key="3">
    <source>
        <dbReference type="Proteomes" id="UP000008370"/>
    </source>
</evidence>
<dbReference type="KEGG" id="pco:PHACADRAFT_257317"/>
<dbReference type="Proteomes" id="UP000008370">
    <property type="component" value="Unassembled WGS sequence"/>
</dbReference>
<dbReference type="OrthoDB" id="2733714at2759"/>
<evidence type="ECO:0000313" key="2">
    <source>
        <dbReference type="EMBL" id="EKM56214.1"/>
    </source>
</evidence>
<accession>K5WB48</accession>
<dbReference type="PANTHER" id="PTHR35043">
    <property type="entry name" value="TRANSCRIPTION FACTOR DOMAIN-CONTAINING PROTEIN"/>
    <property type="match status" value="1"/>
</dbReference>
<proteinExistence type="predicted"/>
<gene>
    <name evidence="2" type="ORF">PHACADRAFT_257317</name>
</gene>
<dbReference type="RefSeq" id="XP_007396505.1">
    <property type="nucleotide sequence ID" value="XM_007396443.1"/>
</dbReference>
<dbReference type="PANTHER" id="PTHR35043:SF7">
    <property type="entry name" value="TRANSCRIPTION FACTOR DOMAIN-CONTAINING PROTEIN"/>
    <property type="match status" value="1"/>
</dbReference>
<dbReference type="GeneID" id="18916813"/>
<feature type="transmembrane region" description="Helical" evidence="1">
    <location>
        <begin position="32"/>
        <end position="51"/>
    </location>
</feature>
<organism evidence="2 3">
    <name type="scientific">Phanerochaete carnosa (strain HHB-10118-sp)</name>
    <name type="common">White-rot fungus</name>
    <name type="synonym">Peniophora carnosa</name>
    <dbReference type="NCBI Taxonomy" id="650164"/>
    <lineage>
        <taxon>Eukaryota</taxon>
        <taxon>Fungi</taxon>
        <taxon>Dikarya</taxon>
        <taxon>Basidiomycota</taxon>
        <taxon>Agaricomycotina</taxon>
        <taxon>Agaricomycetes</taxon>
        <taxon>Polyporales</taxon>
        <taxon>Phanerochaetaceae</taxon>
        <taxon>Phanerochaete</taxon>
    </lineage>
</organism>
<name>K5WB48_PHACS</name>
<keyword evidence="1" id="KW-0472">Membrane</keyword>
<evidence type="ECO:0000256" key="1">
    <source>
        <dbReference type="SAM" id="Phobius"/>
    </source>
</evidence>
<dbReference type="HOGENOM" id="CLU_2278443_0_0_1"/>
<reference evidence="2 3" key="1">
    <citation type="journal article" date="2012" name="BMC Genomics">
        <title>Comparative genomics of the white-rot fungi, Phanerochaete carnosa and P. chrysosporium, to elucidate the genetic basis of the distinct wood types they colonize.</title>
        <authorList>
            <person name="Suzuki H."/>
            <person name="MacDonald J."/>
            <person name="Syed K."/>
            <person name="Salamov A."/>
            <person name="Hori C."/>
            <person name="Aerts A."/>
            <person name="Henrissat B."/>
            <person name="Wiebenga A."/>
            <person name="vanKuyk P.A."/>
            <person name="Barry K."/>
            <person name="Lindquist E."/>
            <person name="LaButti K."/>
            <person name="Lapidus A."/>
            <person name="Lucas S."/>
            <person name="Coutinho P."/>
            <person name="Gong Y."/>
            <person name="Samejima M."/>
            <person name="Mahadevan R."/>
            <person name="Abou-Zaid M."/>
            <person name="de Vries R.P."/>
            <person name="Igarashi K."/>
            <person name="Yadav J.S."/>
            <person name="Grigoriev I.V."/>
            <person name="Master E.R."/>
        </authorList>
    </citation>
    <scope>NUCLEOTIDE SEQUENCE [LARGE SCALE GENOMIC DNA]</scope>
    <source>
        <strain evidence="2 3">HHB-10118-sp</strain>
    </source>
</reference>
<dbReference type="InParanoid" id="K5WB48"/>
<protein>
    <submittedName>
        <fullName evidence="2">Uncharacterized protein</fullName>
    </submittedName>
</protein>
<dbReference type="AlphaFoldDB" id="K5WB48"/>
<keyword evidence="3" id="KW-1185">Reference proteome</keyword>
<dbReference type="EMBL" id="JH930472">
    <property type="protein sequence ID" value="EKM56214.1"/>
    <property type="molecule type" value="Genomic_DNA"/>
</dbReference>
<sequence>MITDTYPPLFQPNSTVSPTAASWHADPAVRGTWGIISTCLATLVICAWNAVHIDIPIRSRSWELSTSCPGSSSGCLRLTSCYTSHAANCTVQGRFLLLNPSV</sequence>
<keyword evidence="1" id="KW-1133">Transmembrane helix</keyword>
<keyword evidence="1" id="KW-0812">Transmembrane</keyword>